<accession>A0A1V2IDG2</accession>
<protein>
    <recommendedName>
        <fullName evidence="5">2-amino-3-carboxymuconate-6-semialdehyde decarboxylase</fullName>
        <ecNumber evidence="4">4.1.1.45</ecNumber>
    </recommendedName>
    <alternativeName>
        <fullName evidence="10">Picolinate carboxylase</fullName>
    </alternativeName>
</protein>
<evidence type="ECO:0000313" key="12">
    <source>
        <dbReference type="EMBL" id="ONH31050.1"/>
    </source>
</evidence>
<dbReference type="InterPro" id="IPR006680">
    <property type="entry name" value="Amidohydro-rel"/>
</dbReference>
<dbReference type="GO" id="GO:0046872">
    <property type="term" value="F:metal ion binding"/>
    <property type="evidence" value="ECO:0007669"/>
    <property type="project" value="UniProtKB-KW"/>
</dbReference>
<comment type="similarity">
    <text evidence="2">Belongs to the metallo-dependent hydrolases superfamily. ACMSD family.</text>
</comment>
<name>A0A1V2IDG2_9ACTN</name>
<keyword evidence="7" id="KW-0210">Decarboxylase</keyword>
<dbReference type="PANTHER" id="PTHR21240:SF27">
    <property type="entry name" value="2-AMINO-3-CARBOXYMUCONATE-6-SEMIALDEHYDE DECARBOXYLASE"/>
    <property type="match status" value="1"/>
</dbReference>
<comment type="caution">
    <text evidence="12">The sequence shown here is derived from an EMBL/GenBank/DDBJ whole genome shotgun (WGS) entry which is preliminary data.</text>
</comment>
<organism evidence="12 13">
    <name type="scientific">Pseudofrankia asymbiotica</name>
    <dbReference type="NCBI Taxonomy" id="1834516"/>
    <lineage>
        <taxon>Bacteria</taxon>
        <taxon>Bacillati</taxon>
        <taxon>Actinomycetota</taxon>
        <taxon>Actinomycetes</taxon>
        <taxon>Frankiales</taxon>
        <taxon>Frankiaceae</taxon>
        <taxon>Pseudofrankia</taxon>
    </lineage>
</organism>
<keyword evidence="13" id="KW-1185">Reference proteome</keyword>
<dbReference type="InterPro" id="IPR032466">
    <property type="entry name" value="Metal_Hydrolase"/>
</dbReference>
<feature type="domain" description="Amidohydrolase-related" evidence="11">
    <location>
        <begin position="8"/>
        <end position="329"/>
    </location>
</feature>
<dbReference type="SUPFAM" id="SSF51556">
    <property type="entry name" value="Metallo-dependent hydrolases"/>
    <property type="match status" value="1"/>
</dbReference>
<evidence type="ECO:0000256" key="8">
    <source>
        <dbReference type="ARBA" id="ARBA00022833"/>
    </source>
</evidence>
<evidence type="ECO:0000256" key="1">
    <source>
        <dbReference type="ARBA" id="ARBA00005079"/>
    </source>
</evidence>
<evidence type="ECO:0000256" key="3">
    <source>
        <dbReference type="ARBA" id="ARBA00011245"/>
    </source>
</evidence>
<evidence type="ECO:0000256" key="2">
    <source>
        <dbReference type="ARBA" id="ARBA00005871"/>
    </source>
</evidence>
<dbReference type="EMBL" id="MOMC01000019">
    <property type="protein sequence ID" value="ONH31050.1"/>
    <property type="molecule type" value="Genomic_DNA"/>
</dbReference>
<comment type="subunit">
    <text evidence="3">Monomer.</text>
</comment>
<dbReference type="GO" id="GO:0001760">
    <property type="term" value="F:aminocarboxymuconate-semialdehyde decarboxylase activity"/>
    <property type="evidence" value="ECO:0007669"/>
    <property type="project" value="UniProtKB-EC"/>
</dbReference>
<dbReference type="Gene3D" id="3.20.20.140">
    <property type="entry name" value="Metal-dependent hydrolases"/>
    <property type="match status" value="1"/>
</dbReference>
<dbReference type="Pfam" id="PF04909">
    <property type="entry name" value="Amidohydro_2"/>
    <property type="match status" value="1"/>
</dbReference>
<comment type="pathway">
    <text evidence="1">Secondary metabolite metabolism; quinolate metabolism.</text>
</comment>
<dbReference type="EC" id="4.1.1.45" evidence="4"/>
<proteinExistence type="inferred from homology"/>
<dbReference type="STRING" id="1834516.BL253_10985"/>
<dbReference type="Proteomes" id="UP000188929">
    <property type="component" value="Unassembled WGS sequence"/>
</dbReference>
<evidence type="ECO:0000256" key="4">
    <source>
        <dbReference type="ARBA" id="ARBA00012365"/>
    </source>
</evidence>
<evidence type="ECO:0000313" key="13">
    <source>
        <dbReference type="Proteomes" id="UP000188929"/>
    </source>
</evidence>
<dbReference type="GO" id="GO:0016787">
    <property type="term" value="F:hydrolase activity"/>
    <property type="evidence" value="ECO:0007669"/>
    <property type="project" value="InterPro"/>
</dbReference>
<evidence type="ECO:0000256" key="6">
    <source>
        <dbReference type="ARBA" id="ARBA00022723"/>
    </source>
</evidence>
<dbReference type="GO" id="GO:0005829">
    <property type="term" value="C:cytosol"/>
    <property type="evidence" value="ECO:0007669"/>
    <property type="project" value="TreeGrafter"/>
</dbReference>
<keyword evidence="9" id="KW-0456">Lyase</keyword>
<keyword evidence="8" id="KW-0862">Zinc</keyword>
<evidence type="ECO:0000256" key="10">
    <source>
        <dbReference type="ARBA" id="ARBA00031120"/>
    </source>
</evidence>
<evidence type="ECO:0000256" key="7">
    <source>
        <dbReference type="ARBA" id="ARBA00022793"/>
    </source>
</evidence>
<dbReference type="InterPro" id="IPR032465">
    <property type="entry name" value="ACMSD"/>
</dbReference>
<keyword evidence="6" id="KW-0479">Metal-binding</keyword>
<evidence type="ECO:0000256" key="9">
    <source>
        <dbReference type="ARBA" id="ARBA00023239"/>
    </source>
</evidence>
<evidence type="ECO:0000259" key="11">
    <source>
        <dbReference type="Pfam" id="PF04909"/>
    </source>
</evidence>
<sequence>MGPADEIIDVHTHYVPRGWPDLGPGTPTPRFETESELMIMMRGQEFRRVASDCWGAEVRLADMDADGVSTQVVSPTPVFFSYAHDVTQASKIARILNDLALKICAPAPDRLLPMCQVPLQDPDAACAELERCLAAGHVGVEIGNHVGDLDLDSEGVVTFLQHAAALGAPVFVHPWDLPSSPRLDRWMAQWLVGMPAETHLSILAMILGGVFDRVDERLRICFAHGGGSFTFWLGRFGNAWHRRGDVVGRSEHPPEHYLGRFYVDSVVFNESALRLLVDTVGADRVVVGSDYPYPLGERPAGGVVRTAEFLDDATRVRLLSGNATAFLGLADATAAGPPAPVEVAGPVAAGGAVAEGGAVAAGGAAPS</sequence>
<dbReference type="PANTHER" id="PTHR21240">
    <property type="entry name" value="2-AMINO-3-CARBOXYLMUCONATE-6-SEMIALDEHYDE DECARBOXYLASE"/>
    <property type="match status" value="1"/>
</dbReference>
<dbReference type="AlphaFoldDB" id="A0A1V2IDG2"/>
<reference evidence="13" key="1">
    <citation type="submission" date="2016-10" db="EMBL/GenBank/DDBJ databases">
        <title>Frankia sp. NRRL B-16386 Genome sequencing.</title>
        <authorList>
            <person name="Ghodhbane-Gtari F."/>
            <person name="Swanson E."/>
            <person name="Gueddou A."/>
            <person name="Hezbri K."/>
            <person name="Ktari K."/>
            <person name="Nouioui I."/>
            <person name="Morris K."/>
            <person name="Simpson S."/>
            <person name="Abebe-Akele F."/>
            <person name="Thomas K."/>
            <person name="Gtari M."/>
            <person name="Tisa L.S."/>
        </authorList>
    </citation>
    <scope>NUCLEOTIDE SEQUENCE [LARGE SCALE GENOMIC DNA]</scope>
    <source>
        <strain evidence="13">NRRL B-16386</strain>
    </source>
</reference>
<dbReference type="RefSeq" id="WP_076816121.1">
    <property type="nucleotide sequence ID" value="NZ_MOMC01000019.1"/>
</dbReference>
<gene>
    <name evidence="12" type="ORF">BL253_10985</name>
</gene>
<dbReference type="GO" id="GO:0019748">
    <property type="term" value="P:secondary metabolic process"/>
    <property type="evidence" value="ECO:0007669"/>
    <property type="project" value="TreeGrafter"/>
</dbReference>
<evidence type="ECO:0000256" key="5">
    <source>
        <dbReference type="ARBA" id="ARBA00021214"/>
    </source>
</evidence>